<feature type="transmembrane region" description="Helical" evidence="1">
    <location>
        <begin position="12"/>
        <end position="34"/>
    </location>
</feature>
<organism evidence="3 4">
    <name type="scientific">Pontimonas salivibrio</name>
    <dbReference type="NCBI Taxonomy" id="1159327"/>
    <lineage>
        <taxon>Bacteria</taxon>
        <taxon>Bacillati</taxon>
        <taxon>Actinomycetota</taxon>
        <taxon>Actinomycetes</taxon>
        <taxon>Micrococcales</taxon>
        <taxon>Microbacteriaceae</taxon>
        <taxon>Pontimonas</taxon>
    </lineage>
</organism>
<reference evidence="3 4" key="1">
    <citation type="submission" date="2018-02" db="EMBL/GenBank/DDBJ databases">
        <title>Complete genome of the streamlined marine actinobacterium Pontimonas salivibrio CL-TW6 adapted to coastal planktonic lifestype.</title>
        <authorList>
            <person name="Cho B.C."/>
            <person name="Hardies S.C."/>
            <person name="Jang G.I."/>
            <person name="Hwang C.Y."/>
        </authorList>
    </citation>
    <scope>NUCLEOTIDE SEQUENCE [LARGE SCALE GENOMIC DNA]</scope>
    <source>
        <strain evidence="3 4">CL-TW6</strain>
    </source>
</reference>
<protein>
    <submittedName>
        <fullName evidence="3">Teicoplanin resistance protein VanZ</fullName>
    </submittedName>
</protein>
<evidence type="ECO:0000256" key="1">
    <source>
        <dbReference type="SAM" id="Phobius"/>
    </source>
</evidence>
<keyword evidence="1" id="KW-1133">Transmembrane helix</keyword>
<evidence type="ECO:0000313" key="4">
    <source>
        <dbReference type="Proteomes" id="UP000243077"/>
    </source>
</evidence>
<name>A0A2L2BQI4_9MICO</name>
<dbReference type="EMBL" id="CP026923">
    <property type="protein sequence ID" value="AVG23921.1"/>
    <property type="molecule type" value="Genomic_DNA"/>
</dbReference>
<keyword evidence="1" id="KW-0472">Membrane</keyword>
<evidence type="ECO:0000313" key="3">
    <source>
        <dbReference type="EMBL" id="AVG23921.1"/>
    </source>
</evidence>
<dbReference type="RefSeq" id="WP_104913466.1">
    <property type="nucleotide sequence ID" value="NZ_CP026923.1"/>
</dbReference>
<feature type="transmembrane region" description="Helical" evidence="1">
    <location>
        <begin position="126"/>
        <end position="146"/>
    </location>
</feature>
<dbReference type="Pfam" id="PF04892">
    <property type="entry name" value="VanZ"/>
    <property type="match status" value="1"/>
</dbReference>
<sequence>MPAIGQAPRKSRLRLLIGFAILLAYSTLILSVTLSPTQMDVNYQNAVLRLIEVLHRNGVPTWFGYGEVEFLANVAMFVPFGFIVAILLPQRLSALTVLVGPAFSALIENVQREFLSERVASLYDVYANSAGAIIGFFLAATLRAIVHSRDRKIVARAIWQYEQGLRPTGR</sequence>
<keyword evidence="1" id="KW-0812">Transmembrane</keyword>
<accession>A0A2L2BQI4</accession>
<feature type="domain" description="VanZ-like" evidence="2">
    <location>
        <begin position="23"/>
        <end position="142"/>
    </location>
</feature>
<dbReference type="InterPro" id="IPR006976">
    <property type="entry name" value="VanZ-like"/>
</dbReference>
<feature type="transmembrane region" description="Helical" evidence="1">
    <location>
        <begin position="70"/>
        <end position="88"/>
    </location>
</feature>
<dbReference type="AlphaFoldDB" id="A0A2L2BQI4"/>
<dbReference type="OrthoDB" id="3787741at2"/>
<keyword evidence="4" id="KW-1185">Reference proteome</keyword>
<gene>
    <name evidence="3" type="ORF">C3B54_11952</name>
</gene>
<feature type="transmembrane region" description="Helical" evidence="1">
    <location>
        <begin position="95"/>
        <end position="114"/>
    </location>
</feature>
<dbReference type="Proteomes" id="UP000243077">
    <property type="component" value="Chromosome"/>
</dbReference>
<proteinExistence type="predicted"/>
<evidence type="ECO:0000259" key="2">
    <source>
        <dbReference type="Pfam" id="PF04892"/>
    </source>
</evidence>
<dbReference type="KEGG" id="psai:C3B54_11952"/>